<dbReference type="RefSeq" id="WP_068704150.1">
    <property type="nucleotide sequence ID" value="NZ_BDCR01000003.1"/>
</dbReference>
<reference evidence="3" key="1">
    <citation type="submission" date="2016-04" db="EMBL/GenBank/DDBJ databases">
        <title>Draft genome sequence of Paludibacter jiangxiensis strain NM7.</title>
        <authorList>
            <person name="Qiu Y."/>
            <person name="Matsuura N."/>
            <person name="Ohashi A."/>
            <person name="Tourlousse M.D."/>
            <person name="Sekiguchi Y."/>
        </authorList>
    </citation>
    <scope>NUCLEOTIDE SEQUENCE [LARGE SCALE GENOMIC DNA]</scope>
    <source>
        <strain evidence="3">NM7</strain>
    </source>
</reference>
<feature type="domain" description="DUF4878" evidence="1">
    <location>
        <begin position="17"/>
        <end position="128"/>
    </location>
</feature>
<evidence type="ECO:0000259" key="1">
    <source>
        <dbReference type="Pfam" id="PF12870"/>
    </source>
</evidence>
<accession>A0A171A0X9</accession>
<evidence type="ECO:0000313" key="2">
    <source>
        <dbReference type="EMBL" id="GAT63198.1"/>
    </source>
</evidence>
<dbReference type="Pfam" id="PF12870">
    <property type="entry name" value="DUF4878"/>
    <property type="match status" value="1"/>
</dbReference>
<reference evidence="3" key="2">
    <citation type="journal article" date="2017" name="Genome Announc.">
        <title>Draft genome sequence of Paludibacter jiangxiensis NM7(T), a propionate-producing fermentative bacterium.</title>
        <authorList>
            <person name="Qiu Y.-L."/>
            <person name="Tourlousse D.M."/>
            <person name="Matsuura N."/>
            <person name="Ohashi A."/>
            <person name="Sekiguchi Y."/>
        </authorList>
    </citation>
    <scope>NUCLEOTIDE SEQUENCE [LARGE SCALE GENOMIC DNA]</scope>
    <source>
        <strain evidence="3">NM7</strain>
    </source>
</reference>
<evidence type="ECO:0000313" key="3">
    <source>
        <dbReference type="Proteomes" id="UP000076586"/>
    </source>
</evidence>
<dbReference type="PROSITE" id="PS51257">
    <property type="entry name" value="PROKAR_LIPOPROTEIN"/>
    <property type="match status" value="1"/>
</dbReference>
<proteinExistence type="predicted"/>
<organism evidence="2 3">
    <name type="scientific">Paludibacter jiangxiensis</name>
    <dbReference type="NCBI Taxonomy" id="681398"/>
    <lineage>
        <taxon>Bacteria</taxon>
        <taxon>Pseudomonadati</taxon>
        <taxon>Bacteroidota</taxon>
        <taxon>Bacteroidia</taxon>
        <taxon>Bacteroidales</taxon>
        <taxon>Paludibacteraceae</taxon>
        <taxon>Paludibacter</taxon>
    </lineage>
</organism>
<protein>
    <recommendedName>
        <fullName evidence="1">DUF4878 domain-containing protein</fullName>
    </recommendedName>
</protein>
<sequence>MKLYPGLLVAFFVLVLVGCVGITPSSAVENLAECMQSGEYERAAENLATSPDATPAQKEQCKKEFIATLKEKSAKYFAKNGGLTSYTVVDEAVTPDESKAFVRIRYELGNGSSLDEIIPLVKSGGRWKYICEESKAN</sequence>
<dbReference type="STRING" id="681398.PJIAN_3513"/>
<dbReference type="EMBL" id="BDCR01000003">
    <property type="protein sequence ID" value="GAT63198.1"/>
    <property type="molecule type" value="Genomic_DNA"/>
</dbReference>
<gene>
    <name evidence="2" type="ORF">PJIAN_3513</name>
</gene>
<name>A0A171A0X9_9BACT</name>
<dbReference type="Proteomes" id="UP000076586">
    <property type="component" value="Unassembled WGS sequence"/>
</dbReference>
<dbReference type="InterPro" id="IPR024267">
    <property type="entry name" value="DUF4878"/>
</dbReference>
<comment type="caution">
    <text evidence="2">The sequence shown here is derived from an EMBL/GenBank/DDBJ whole genome shotgun (WGS) entry which is preliminary data.</text>
</comment>
<dbReference type="Gene3D" id="3.10.450.50">
    <property type="match status" value="1"/>
</dbReference>
<keyword evidence="3" id="KW-1185">Reference proteome</keyword>
<dbReference type="AlphaFoldDB" id="A0A171A0X9"/>